<comment type="caution">
    <text evidence="2">The sequence shown here is derived from an EMBL/GenBank/DDBJ whole genome shotgun (WGS) entry which is preliminary data.</text>
</comment>
<dbReference type="AlphaFoldDB" id="A0A2X5QEV0"/>
<gene>
    <name evidence="2" type="ORF">BTB68_001788</name>
    <name evidence="3" type="ORF">F9461_15525</name>
</gene>
<feature type="signal peptide" evidence="1">
    <location>
        <begin position="1"/>
        <end position="22"/>
    </location>
</feature>
<sequence>MNRINILVICMVVFFMTGNACATEWISSEDLITSDFHLMTADERNVVKAATDDSMEAAYMLKDNIRWYYHNGDLSLPANFSNQNKLVVNGNLTISGDYDDYLSGNGHLIVLGNVIVDNFINHDFAYVKGQMTAKGLVYADYNDHNFEVMKGISARGIIVSDKATQFEVIKAEFYINEDGSGEGYNWDENIQKAYSLVTADLYDHTEIETDNISNAYPDYDSVADNIVQGLPLFRDKAAPEINEKLKWIETGKLDNFPANKIKHQDPLVARFLTHKESLSPAVMLQLLQHPDDQTRESMAQSWPAQQMHLLTDELIKDEAIARGLVKNSNISADVNKKLMSVPVESVQLEQARQDNLSPDIVASLSHSPFLSVRKTLLSHYDYAWLVPTAVADELINNEDPELRERITGADLTAQQAVMLSKDRSLKVREALARTLTELKITQLSATLRTEDIERIAEQMYLDNKENKNIVKALLIALPEMRQLSLAKEDVHNLREGARYLTSKDVISYLLTQHDVPTVWDELARDKLLPLEYKKQLWQRTLNLMMSKRQEDQEQAYEVQLALIDNGVVDEEMLNNAIDLLVDLPAEYRYRMRNQLFDNKELPSGIINKLDQQYRFNSDWALAVVSMKNSTRRQSERGLHRWNSEDSDIFAELATIKDKSDDEWWRALLQSRNDHLRQTALRNAHTPASLLTTLTESQDRSLAINNPQLAADVKTVWLKEDPSLLLFVDQPDLSQLRDLVKTGATRKIRNEARHRLEEKQ</sequence>
<evidence type="ECO:0000256" key="1">
    <source>
        <dbReference type="SAM" id="SignalP"/>
    </source>
</evidence>
<accession>A0A2X5QEV0</accession>
<dbReference type="InterPro" id="IPR024497">
    <property type="entry name" value="DUF2773"/>
</dbReference>
<dbReference type="Gene3D" id="1.25.10.10">
    <property type="entry name" value="Leucine-rich Repeat Variant"/>
    <property type="match status" value="1"/>
</dbReference>
<dbReference type="InterPro" id="IPR016024">
    <property type="entry name" value="ARM-type_fold"/>
</dbReference>
<reference evidence="3 5" key="1">
    <citation type="submission" date="2019-12" db="EMBL/GenBank/DDBJ databases">
        <authorList>
            <consortium name="NARMS: The National Antimicrobial Resistance Monitoring System"/>
        </authorList>
    </citation>
    <scope>NUCLEOTIDE SEQUENCE [LARGE SCALE GENOMIC DNA]</scope>
    <source>
        <strain evidence="3 5">CVM N19EC0189</strain>
    </source>
</reference>
<evidence type="ECO:0000313" key="5">
    <source>
        <dbReference type="Proteomes" id="UP000534496"/>
    </source>
</evidence>
<feature type="chain" id="PRO_5044387045" evidence="1">
    <location>
        <begin position="23"/>
        <end position="759"/>
    </location>
</feature>
<organism evidence="2 4">
    <name type="scientific">Escherichia coli</name>
    <dbReference type="NCBI Taxonomy" id="562"/>
    <lineage>
        <taxon>Bacteria</taxon>
        <taxon>Pseudomonadati</taxon>
        <taxon>Pseudomonadota</taxon>
        <taxon>Gammaproteobacteria</taxon>
        <taxon>Enterobacterales</taxon>
        <taxon>Enterobacteriaceae</taxon>
        <taxon>Escherichia</taxon>
    </lineage>
</organism>
<dbReference type="EMBL" id="AASVQO010000010">
    <property type="protein sequence ID" value="EFH3674608.1"/>
    <property type="molecule type" value="Genomic_DNA"/>
</dbReference>
<proteinExistence type="predicted"/>
<dbReference type="SUPFAM" id="SSF48371">
    <property type="entry name" value="ARM repeat"/>
    <property type="match status" value="1"/>
</dbReference>
<name>A0A2X5QEV0_ECOLX</name>
<dbReference type="Proteomes" id="UP000524010">
    <property type="component" value="Unassembled WGS sequence"/>
</dbReference>
<protein>
    <submittedName>
        <fullName evidence="2">DUF2773 domain-containing protein</fullName>
    </submittedName>
</protein>
<dbReference type="InterPro" id="IPR011989">
    <property type="entry name" value="ARM-like"/>
</dbReference>
<evidence type="ECO:0000313" key="3">
    <source>
        <dbReference type="EMBL" id="EFH3674608.1"/>
    </source>
</evidence>
<reference evidence="2 4" key="2">
    <citation type="submission" date="2020-02" db="EMBL/GenBank/DDBJ databases">
        <authorList>
            <consortium name="PulseNet: The National Subtyping Network for Foodborne Disease Surveillance"/>
            <person name="Tarr C.L."/>
            <person name="Trees E."/>
            <person name="Katz L.S."/>
            <person name="Carleton-Romer H.A."/>
            <person name="Stroika S."/>
            <person name="Kucerova Z."/>
            <person name="Roache K.F."/>
            <person name="Sabol A.L."/>
            <person name="Besser J."/>
            <person name="Gerner-Smidt P."/>
        </authorList>
    </citation>
    <scope>NUCLEOTIDE SEQUENCE [LARGE SCALE GENOMIC DNA]</scope>
    <source>
        <strain evidence="2 4">PNUSAE005278</strain>
    </source>
</reference>
<evidence type="ECO:0000313" key="4">
    <source>
        <dbReference type="Proteomes" id="UP000524010"/>
    </source>
</evidence>
<dbReference type="Pfam" id="PF10971">
    <property type="entry name" value="DUF2773"/>
    <property type="match status" value="1"/>
</dbReference>
<dbReference type="EMBL" id="AASRHK010000014">
    <property type="protein sequence ID" value="EFF8953866.1"/>
    <property type="molecule type" value="Genomic_DNA"/>
</dbReference>
<dbReference type="RefSeq" id="WP_001312600.1">
    <property type="nucleotide sequence ID" value="NZ_BFMA01000032.1"/>
</dbReference>
<evidence type="ECO:0000313" key="2">
    <source>
        <dbReference type="EMBL" id="EFF8953866.1"/>
    </source>
</evidence>
<dbReference type="Proteomes" id="UP000534496">
    <property type="component" value="Unassembled WGS sequence"/>
</dbReference>
<keyword evidence="1" id="KW-0732">Signal</keyword>